<sequence>MSKTFENSGSEKDFLKIYSNEELDKYAKPSVTVDSVIFRYFEGRVQTLLIKRKNHPYMGKYALSSGFVQEQEDLNTAVCREVREETSVQLNTDHIEQLVTVGTPYRDPRMWTITIAYLCFMTFNDIQMDKAADDTASTHWLDIAMVNGKLQLTDGDKTLYHDDLAFDHWEILLIAMERIKGRLEYCPTILNIMPEENTLTAYRQLFGTFNETYLKMDSTNFLRRFKHLFQKTGRQVATRTKKAATYTYQTQPI</sequence>
<dbReference type="PATRIC" id="fig|1433289.7.peg.475"/>
<gene>
    <name evidence="2" type="ORF">X841_02435</name>
</gene>
<dbReference type="RefSeq" id="WP_084828530.1">
    <property type="nucleotide sequence ID" value="NZ_CM002372.1"/>
</dbReference>
<dbReference type="SUPFAM" id="SSF55811">
    <property type="entry name" value="Nudix"/>
    <property type="match status" value="1"/>
</dbReference>
<evidence type="ECO:0000259" key="1">
    <source>
        <dbReference type="PROSITE" id="PS51462"/>
    </source>
</evidence>
<accession>A0A0E2Q5L4</accession>
<dbReference type="InterPro" id="IPR000086">
    <property type="entry name" value="NUDIX_hydrolase_dom"/>
</dbReference>
<reference evidence="3" key="1">
    <citation type="submission" date="2013-12" db="EMBL/GenBank/DDBJ databases">
        <title>Genome sequences of Streptococcus thermophilus strains MTH17CL396 and M17PTZA496 isolated from Fontina cheese in Valle d'Aosta region (Italy).</title>
        <authorList>
            <person name="Treu L."/>
            <person name="Giacomini A."/>
            <person name="Corich V."/>
            <person name="Vendramin V."/>
            <person name="Bovo B."/>
        </authorList>
    </citation>
    <scope>NUCLEOTIDE SEQUENCE [LARGE SCALE GENOMIC DNA]</scope>
    <source>
        <strain evidence="3">M17PTZA496</strain>
    </source>
</reference>
<feature type="domain" description="Nudix hydrolase" evidence="1">
    <location>
        <begin position="28"/>
        <end position="165"/>
    </location>
</feature>
<dbReference type="InterPro" id="IPR036388">
    <property type="entry name" value="WH-like_DNA-bd_sf"/>
</dbReference>
<evidence type="ECO:0000313" key="2">
    <source>
        <dbReference type="EMBL" id="ETW91329.1"/>
    </source>
</evidence>
<dbReference type="CDD" id="cd18873">
    <property type="entry name" value="NUDIX_NadM_like"/>
    <property type="match status" value="1"/>
</dbReference>
<name>A0A0E2Q5L4_STRTR</name>
<dbReference type="EMBL" id="AZJT01000017">
    <property type="protein sequence ID" value="ETW91329.1"/>
    <property type="molecule type" value="Genomic_DNA"/>
</dbReference>
<protein>
    <submittedName>
        <fullName evidence="2">DNA mismatch repair protein MutT</fullName>
    </submittedName>
</protein>
<organism evidence="2 3">
    <name type="scientific">Streptococcus thermophilus M17PTZA496</name>
    <dbReference type="NCBI Taxonomy" id="1433289"/>
    <lineage>
        <taxon>Bacteria</taxon>
        <taxon>Bacillati</taxon>
        <taxon>Bacillota</taxon>
        <taxon>Bacilli</taxon>
        <taxon>Lactobacillales</taxon>
        <taxon>Streptococcaceae</taxon>
        <taxon>Streptococcus</taxon>
    </lineage>
</organism>
<dbReference type="Proteomes" id="UP000024559">
    <property type="component" value="Chromosome"/>
</dbReference>
<dbReference type="AlphaFoldDB" id="A0A0E2Q5L4"/>
<dbReference type="Gene3D" id="3.90.79.10">
    <property type="entry name" value="Nucleoside Triphosphate Pyrophosphohydrolase"/>
    <property type="match status" value="1"/>
</dbReference>
<evidence type="ECO:0000313" key="3">
    <source>
        <dbReference type="Proteomes" id="UP000024559"/>
    </source>
</evidence>
<dbReference type="Gene3D" id="1.10.10.10">
    <property type="entry name" value="Winged helix-like DNA-binding domain superfamily/Winged helix DNA-binding domain"/>
    <property type="match status" value="1"/>
</dbReference>
<dbReference type="PANTHER" id="PTHR43736:SF4">
    <property type="entry name" value="SLR1690 PROTEIN"/>
    <property type="match status" value="1"/>
</dbReference>
<proteinExistence type="predicted"/>
<dbReference type="Pfam" id="PF00293">
    <property type="entry name" value="NUDIX"/>
    <property type="match status" value="1"/>
</dbReference>
<dbReference type="InterPro" id="IPR015797">
    <property type="entry name" value="NUDIX_hydrolase-like_dom_sf"/>
</dbReference>
<dbReference type="HOGENOM" id="CLU_037162_3_0_9"/>
<dbReference type="PROSITE" id="PS51462">
    <property type="entry name" value="NUDIX"/>
    <property type="match status" value="1"/>
</dbReference>
<dbReference type="PANTHER" id="PTHR43736">
    <property type="entry name" value="ADP-RIBOSE PYROPHOSPHATASE"/>
    <property type="match status" value="1"/>
</dbReference>
<comment type="caution">
    <text evidence="2">The sequence shown here is derived from an EMBL/GenBank/DDBJ whole genome shotgun (WGS) entry which is preliminary data.</text>
</comment>